<accession>A0A6J4NIT0</accession>
<proteinExistence type="predicted"/>
<organism evidence="2">
    <name type="scientific">uncultured Chloroflexia bacterium</name>
    <dbReference type="NCBI Taxonomy" id="1672391"/>
    <lineage>
        <taxon>Bacteria</taxon>
        <taxon>Bacillati</taxon>
        <taxon>Chloroflexota</taxon>
        <taxon>Chloroflexia</taxon>
        <taxon>environmental samples</taxon>
    </lineage>
</organism>
<dbReference type="EMBL" id="CADCTR010003232">
    <property type="protein sequence ID" value="CAA9388965.1"/>
    <property type="molecule type" value="Genomic_DNA"/>
</dbReference>
<gene>
    <name evidence="2" type="ORF">AVDCRST_MAG93-9623</name>
</gene>
<reference evidence="2" key="1">
    <citation type="submission" date="2020-02" db="EMBL/GenBank/DDBJ databases">
        <authorList>
            <person name="Meier V. D."/>
        </authorList>
    </citation>
    <scope>NUCLEOTIDE SEQUENCE</scope>
    <source>
        <strain evidence="2">AVDCRST_MAG93</strain>
    </source>
</reference>
<protein>
    <submittedName>
        <fullName evidence="2">Uncharacterized protein</fullName>
    </submittedName>
</protein>
<evidence type="ECO:0000256" key="1">
    <source>
        <dbReference type="SAM" id="MobiDB-lite"/>
    </source>
</evidence>
<feature type="non-terminal residue" evidence="2">
    <location>
        <position position="1"/>
    </location>
</feature>
<evidence type="ECO:0000313" key="2">
    <source>
        <dbReference type="EMBL" id="CAA9388965.1"/>
    </source>
</evidence>
<dbReference type="AlphaFoldDB" id="A0A6J4NIT0"/>
<feature type="region of interest" description="Disordered" evidence="1">
    <location>
        <begin position="16"/>
        <end position="49"/>
    </location>
</feature>
<feature type="non-terminal residue" evidence="2">
    <location>
        <position position="49"/>
    </location>
</feature>
<name>A0A6J4NIT0_9CHLR</name>
<sequence length="49" mass="5708">GVFKRPQVRQCRDVTRIAPSTSARTPPPAFLFPIQRCQRPEPPERLHRL</sequence>
<feature type="compositionally biased region" description="Basic and acidic residues" evidence="1">
    <location>
        <begin position="38"/>
        <end position="49"/>
    </location>
</feature>